<dbReference type="STRING" id="106549.A0A540LK79"/>
<evidence type="ECO:0000256" key="3">
    <source>
        <dbReference type="PROSITE-ProRule" id="PRU00810"/>
    </source>
</evidence>
<comment type="caution">
    <text evidence="5">The sequence shown here is derived from an EMBL/GenBank/DDBJ whole genome shotgun (WGS) entry which is preliminary data.</text>
</comment>
<accession>A0A540LK79</accession>
<name>A0A540LK79_MALBA</name>
<comment type="subcellular location">
    <subcellularLocation>
        <location evidence="1 3">Nucleus</location>
    </subcellularLocation>
</comment>
<dbReference type="EMBL" id="VIEB01000553">
    <property type="protein sequence ID" value="TQD86885.1"/>
    <property type="molecule type" value="Genomic_DNA"/>
</dbReference>
<dbReference type="SUPFAM" id="SSF47762">
    <property type="entry name" value="PAH2 domain"/>
    <property type="match status" value="1"/>
</dbReference>
<dbReference type="PROSITE" id="PS51477">
    <property type="entry name" value="PAH"/>
    <property type="match status" value="1"/>
</dbReference>
<dbReference type="GO" id="GO:0003714">
    <property type="term" value="F:transcription corepressor activity"/>
    <property type="evidence" value="ECO:0007669"/>
    <property type="project" value="InterPro"/>
</dbReference>
<dbReference type="PANTHER" id="PTHR12346">
    <property type="entry name" value="SIN3B-RELATED"/>
    <property type="match status" value="1"/>
</dbReference>
<protein>
    <submittedName>
        <fullName evidence="5">Uncharacterized protein</fullName>
    </submittedName>
</protein>
<evidence type="ECO:0000256" key="2">
    <source>
        <dbReference type="ARBA" id="ARBA00023242"/>
    </source>
</evidence>
<proteinExistence type="predicted"/>
<evidence type="ECO:0000313" key="6">
    <source>
        <dbReference type="Proteomes" id="UP000315295"/>
    </source>
</evidence>
<gene>
    <name evidence="5" type="ORF">C1H46_027502</name>
</gene>
<dbReference type="Pfam" id="PF02671">
    <property type="entry name" value="PAH"/>
    <property type="match status" value="1"/>
</dbReference>
<dbReference type="AlphaFoldDB" id="A0A540LK79"/>
<feature type="region of interest" description="Disordered" evidence="4">
    <location>
        <begin position="57"/>
        <end position="107"/>
    </location>
</feature>
<dbReference type="Proteomes" id="UP000315295">
    <property type="component" value="Unassembled WGS sequence"/>
</dbReference>
<dbReference type="InterPro" id="IPR036600">
    <property type="entry name" value="PAH_sf"/>
</dbReference>
<dbReference type="InterPro" id="IPR039774">
    <property type="entry name" value="Sin3-like"/>
</dbReference>
<feature type="compositionally biased region" description="Gly residues" evidence="4">
    <location>
        <begin position="82"/>
        <end position="92"/>
    </location>
</feature>
<dbReference type="Gene3D" id="1.20.1160.11">
    <property type="entry name" value="Paired amphipathic helix"/>
    <property type="match status" value="1"/>
</dbReference>
<sequence>MKDFKAKRAVTEDVVARVKELFKGHKDLILGFNPFLPEGYQITPDDDEDATSLKQTVDEDEEAAGSINLTNTSGQREWREGSLGGPNLGGAGRWNNENLLRVDKPHD</sequence>
<evidence type="ECO:0000256" key="4">
    <source>
        <dbReference type="SAM" id="MobiDB-lite"/>
    </source>
</evidence>
<evidence type="ECO:0000313" key="5">
    <source>
        <dbReference type="EMBL" id="TQD86885.1"/>
    </source>
</evidence>
<dbReference type="InterPro" id="IPR003822">
    <property type="entry name" value="PAH"/>
</dbReference>
<keyword evidence="6" id="KW-1185">Reference proteome</keyword>
<evidence type="ECO:0000256" key="1">
    <source>
        <dbReference type="ARBA" id="ARBA00004123"/>
    </source>
</evidence>
<keyword evidence="2 3" id="KW-0539">Nucleus</keyword>
<reference evidence="5 6" key="1">
    <citation type="journal article" date="2019" name="G3 (Bethesda)">
        <title>Sequencing of a Wild Apple (Malus baccata) Genome Unravels the Differences Between Cultivated and Wild Apple Species Regarding Disease Resistance and Cold Tolerance.</title>
        <authorList>
            <person name="Chen X."/>
        </authorList>
    </citation>
    <scope>NUCLEOTIDE SEQUENCE [LARGE SCALE GENOMIC DNA]</scope>
    <source>
        <strain evidence="6">cv. Shandingzi</strain>
        <tissue evidence="5">Leaves</tissue>
    </source>
</reference>
<organism evidence="5 6">
    <name type="scientific">Malus baccata</name>
    <name type="common">Siberian crab apple</name>
    <name type="synonym">Pyrus baccata</name>
    <dbReference type="NCBI Taxonomy" id="106549"/>
    <lineage>
        <taxon>Eukaryota</taxon>
        <taxon>Viridiplantae</taxon>
        <taxon>Streptophyta</taxon>
        <taxon>Embryophyta</taxon>
        <taxon>Tracheophyta</taxon>
        <taxon>Spermatophyta</taxon>
        <taxon>Magnoliopsida</taxon>
        <taxon>eudicotyledons</taxon>
        <taxon>Gunneridae</taxon>
        <taxon>Pentapetalae</taxon>
        <taxon>rosids</taxon>
        <taxon>fabids</taxon>
        <taxon>Rosales</taxon>
        <taxon>Rosaceae</taxon>
        <taxon>Amygdaloideae</taxon>
        <taxon>Maleae</taxon>
        <taxon>Malus</taxon>
    </lineage>
</organism>
<dbReference type="PANTHER" id="PTHR12346:SF8">
    <property type="entry name" value="PAIRED AMPHIPATHIC HELIX PROTEIN SIN3-LIKE 2"/>
    <property type="match status" value="1"/>
</dbReference>
<dbReference type="GO" id="GO:0000118">
    <property type="term" value="C:histone deacetylase complex"/>
    <property type="evidence" value="ECO:0007669"/>
    <property type="project" value="TreeGrafter"/>
</dbReference>
<dbReference type="GO" id="GO:0000122">
    <property type="term" value="P:negative regulation of transcription by RNA polymerase II"/>
    <property type="evidence" value="ECO:0007669"/>
    <property type="project" value="TreeGrafter"/>
</dbReference>
<dbReference type="GO" id="GO:0000785">
    <property type="term" value="C:chromatin"/>
    <property type="evidence" value="ECO:0007669"/>
    <property type="project" value="TreeGrafter"/>
</dbReference>